<gene>
    <name evidence="3" type="ORF">F8C82_05640</name>
</gene>
<sequence>MIKKENIGIVLIDDSFIDRMIVRKNMELFYPEISFVAYSSGKEALAAIEANEVLPEKSHCLVLLDIYMPEMNGFAFADNFSQLDPEIVKRFTVFMLSSSIDAGDMENVKKREVIVKFISKPLNEGVLKSVLEDTIQLLSSREA</sequence>
<dbReference type="SUPFAM" id="SSF52172">
    <property type="entry name" value="CheY-like"/>
    <property type="match status" value="1"/>
</dbReference>
<dbReference type="InterPro" id="IPR011006">
    <property type="entry name" value="CheY-like_superfamily"/>
</dbReference>
<dbReference type="Pfam" id="PF00072">
    <property type="entry name" value="Response_reg"/>
    <property type="match status" value="1"/>
</dbReference>
<dbReference type="InterPro" id="IPR052893">
    <property type="entry name" value="TCS_response_regulator"/>
</dbReference>
<comment type="caution">
    <text evidence="3">The sequence shown here is derived from an EMBL/GenBank/DDBJ whole genome shotgun (WGS) entry which is preliminary data.</text>
</comment>
<keyword evidence="1" id="KW-0597">Phosphoprotein</keyword>
<keyword evidence="4" id="KW-1185">Reference proteome</keyword>
<protein>
    <submittedName>
        <fullName evidence="3">Response regulator</fullName>
    </submittedName>
</protein>
<feature type="domain" description="Response regulatory" evidence="2">
    <location>
        <begin position="8"/>
        <end position="135"/>
    </location>
</feature>
<feature type="modified residue" description="4-aspartylphosphate" evidence="1">
    <location>
        <position position="65"/>
    </location>
</feature>
<evidence type="ECO:0000256" key="1">
    <source>
        <dbReference type="PROSITE-ProRule" id="PRU00169"/>
    </source>
</evidence>
<dbReference type="PROSITE" id="PS50110">
    <property type="entry name" value="RESPONSE_REGULATORY"/>
    <property type="match status" value="1"/>
</dbReference>
<evidence type="ECO:0000313" key="4">
    <source>
        <dbReference type="Proteomes" id="UP000484164"/>
    </source>
</evidence>
<evidence type="ECO:0000313" key="3">
    <source>
        <dbReference type="EMBL" id="KAB2817886.1"/>
    </source>
</evidence>
<dbReference type="SMART" id="SM00448">
    <property type="entry name" value="REC"/>
    <property type="match status" value="1"/>
</dbReference>
<organism evidence="3 4">
    <name type="scientific">Phaeocystidibacter marisrubri</name>
    <dbReference type="NCBI Taxonomy" id="1577780"/>
    <lineage>
        <taxon>Bacteria</taxon>
        <taxon>Pseudomonadati</taxon>
        <taxon>Bacteroidota</taxon>
        <taxon>Flavobacteriia</taxon>
        <taxon>Flavobacteriales</taxon>
        <taxon>Phaeocystidibacteraceae</taxon>
        <taxon>Phaeocystidibacter</taxon>
    </lineage>
</organism>
<reference evidence="3 4" key="1">
    <citation type="submission" date="2019-10" db="EMBL/GenBank/DDBJ databases">
        <title>Genome sequence of Phaeocystidibacter marisrubri JCM30614 (type strain).</title>
        <authorList>
            <person name="Bowman J.P."/>
        </authorList>
    </citation>
    <scope>NUCLEOTIDE SEQUENCE [LARGE SCALE GENOMIC DNA]</scope>
    <source>
        <strain evidence="3 4">JCM 30614</strain>
    </source>
</reference>
<name>A0A6L3ZIP7_9FLAO</name>
<dbReference type="InterPro" id="IPR001789">
    <property type="entry name" value="Sig_transdc_resp-reg_receiver"/>
</dbReference>
<dbReference type="OrthoDB" id="673128at2"/>
<accession>A0A6L3ZIP7</accession>
<dbReference type="Proteomes" id="UP000484164">
    <property type="component" value="Unassembled WGS sequence"/>
</dbReference>
<dbReference type="PANTHER" id="PTHR44520">
    <property type="entry name" value="RESPONSE REGULATOR RCP1-RELATED"/>
    <property type="match status" value="1"/>
</dbReference>
<dbReference type="AlphaFoldDB" id="A0A6L3ZIP7"/>
<dbReference type="PANTHER" id="PTHR44520:SF2">
    <property type="entry name" value="RESPONSE REGULATOR RCP1"/>
    <property type="match status" value="1"/>
</dbReference>
<proteinExistence type="predicted"/>
<dbReference type="RefSeq" id="WP_151692574.1">
    <property type="nucleotide sequence ID" value="NZ_BMGX01000002.1"/>
</dbReference>
<dbReference type="GO" id="GO:0000160">
    <property type="term" value="P:phosphorelay signal transduction system"/>
    <property type="evidence" value="ECO:0007669"/>
    <property type="project" value="InterPro"/>
</dbReference>
<evidence type="ECO:0000259" key="2">
    <source>
        <dbReference type="PROSITE" id="PS50110"/>
    </source>
</evidence>
<dbReference type="Gene3D" id="3.40.50.2300">
    <property type="match status" value="1"/>
</dbReference>
<dbReference type="EMBL" id="WBVQ01000001">
    <property type="protein sequence ID" value="KAB2817886.1"/>
    <property type="molecule type" value="Genomic_DNA"/>
</dbReference>